<dbReference type="SUPFAM" id="SSF52091">
    <property type="entry name" value="SpoIIaa-like"/>
    <property type="match status" value="1"/>
</dbReference>
<organism evidence="2 3">
    <name type="scientific">Actinomadura parmotrematis</name>
    <dbReference type="NCBI Taxonomy" id="2864039"/>
    <lineage>
        <taxon>Bacteria</taxon>
        <taxon>Bacillati</taxon>
        <taxon>Actinomycetota</taxon>
        <taxon>Actinomycetes</taxon>
        <taxon>Streptosporangiales</taxon>
        <taxon>Thermomonosporaceae</taxon>
        <taxon>Actinomadura</taxon>
    </lineage>
</organism>
<sequence length="102" mass="10139">MTAARPEPDRLVLVLAGELDYGTAGALTARLAAESAGPRPAPAHVTLDLAAVGFCDSIGLNTLVTAWKAQRAAGGVLVVGAMSPLVAEMLEITGLAGTLTGG</sequence>
<dbReference type="InterPro" id="IPR036513">
    <property type="entry name" value="STAS_dom_sf"/>
</dbReference>
<dbReference type="EMBL" id="JAIBOA010000010">
    <property type="protein sequence ID" value="MBW8484146.1"/>
    <property type="molecule type" value="Genomic_DNA"/>
</dbReference>
<comment type="caution">
    <text evidence="2">The sequence shown here is derived from an EMBL/GenBank/DDBJ whole genome shotgun (WGS) entry which is preliminary data.</text>
</comment>
<accession>A0ABS7FUQ9</accession>
<dbReference type="InterPro" id="IPR002645">
    <property type="entry name" value="STAS_dom"/>
</dbReference>
<dbReference type="Proteomes" id="UP000774570">
    <property type="component" value="Unassembled WGS sequence"/>
</dbReference>
<dbReference type="InterPro" id="IPR058548">
    <property type="entry name" value="MlaB-like_STAS"/>
</dbReference>
<dbReference type="PROSITE" id="PS50801">
    <property type="entry name" value="STAS"/>
    <property type="match status" value="1"/>
</dbReference>
<name>A0ABS7FUQ9_9ACTN</name>
<proteinExistence type="predicted"/>
<evidence type="ECO:0000313" key="2">
    <source>
        <dbReference type="EMBL" id="MBW8484146.1"/>
    </source>
</evidence>
<gene>
    <name evidence="2" type="ORF">K1Y72_17310</name>
</gene>
<protein>
    <submittedName>
        <fullName evidence="2">STAS domain-containing protein</fullName>
    </submittedName>
</protein>
<dbReference type="PANTHER" id="PTHR33495">
    <property type="entry name" value="ANTI-SIGMA FACTOR ANTAGONIST TM_1081-RELATED-RELATED"/>
    <property type="match status" value="1"/>
</dbReference>
<keyword evidence="3" id="KW-1185">Reference proteome</keyword>
<evidence type="ECO:0000313" key="3">
    <source>
        <dbReference type="Proteomes" id="UP000774570"/>
    </source>
</evidence>
<dbReference type="Gene3D" id="3.30.750.24">
    <property type="entry name" value="STAS domain"/>
    <property type="match status" value="1"/>
</dbReference>
<reference evidence="2 3" key="1">
    <citation type="submission" date="2021-07" db="EMBL/GenBank/DDBJ databases">
        <title>Actinomadura sp. PM05-2 isolated from lichen.</title>
        <authorList>
            <person name="Somphong A."/>
            <person name="Phongsopitanun W."/>
            <person name="Tanasupawat S."/>
            <person name="Peongsungnone V."/>
        </authorList>
    </citation>
    <scope>NUCLEOTIDE SEQUENCE [LARGE SCALE GENOMIC DNA]</scope>
    <source>
        <strain evidence="2 3">PM05-2</strain>
    </source>
</reference>
<dbReference type="Pfam" id="PF13466">
    <property type="entry name" value="STAS_2"/>
    <property type="match status" value="1"/>
</dbReference>
<dbReference type="PANTHER" id="PTHR33495:SF2">
    <property type="entry name" value="ANTI-SIGMA FACTOR ANTAGONIST TM_1081-RELATED"/>
    <property type="match status" value="1"/>
</dbReference>
<evidence type="ECO:0000259" key="1">
    <source>
        <dbReference type="PROSITE" id="PS50801"/>
    </source>
</evidence>
<feature type="domain" description="STAS" evidence="1">
    <location>
        <begin position="1"/>
        <end position="102"/>
    </location>
</feature>
<dbReference type="CDD" id="cd07043">
    <property type="entry name" value="STAS_anti-anti-sigma_factors"/>
    <property type="match status" value="1"/>
</dbReference>